<protein>
    <submittedName>
        <fullName evidence="1">Uncharacterized protein</fullName>
    </submittedName>
</protein>
<dbReference type="KEGG" id="tim:GMBLW1_19250"/>
<dbReference type="AlphaFoldDB" id="A0A6C2YLR4"/>
<evidence type="ECO:0000313" key="1">
    <source>
        <dbReference type="EMBL" id="VIP02035.1"/>
    </source>
</evidence>
<dbReference type="Proteomes" id="UP000464378">
    <property type="component" value="Chromosome"/>
</dbReference>
<reference evidence="1" key="1">
    <citation type="submission" date="2019-04" db="EMBL/GenBank/DDBJ databases">
        <authorList>
            <consortium name="Science for Life Laboratories"/>
        </authorList>
    </citation>
    <scope>NUCLEOTIDE SEQUENCE</scope>
    <source>
        <strain evidence="1">MBLW1</strain>
    </source>
</reference>
<proteinExistence type="predicted"/>
<dbReference type="InParanoid" id="A0A6C2YLR4"/>
<name>A0A6C2YLR4_9BACT</name>
<dbReference type="EMBL" id="LR593887">
    <property type="protein sequence ID" value="VTS00192.1"/>
    <property type="molecule type" value="Genomic_DNA"/>
</dbReference>
<gene>
    <name evidence="1" type="ORF">GMBLW1_19250</name>
</gene>
<accession>A0A6C2YLR4</accession>
<organism evidence="1">
    <name type="scientific">Tuwongella immobilis</name>
    <dbReference type="NCBI Taxonomy" id="692036"/>
    <lineage>
        <taxon>Bacteria</taxon>
        <taxon>Pseudomonadati</taxon>
        <taxon>Planctomycetota</taxon>
        <taxon>Planctomycetia</taxon>
        <taxon>Gemmatales</taxon>
        <taxon>Gemmataceae</taxon>
        <taxon>Tuwongella</taxon>
    </lineage>
</organism>
<sequence>MAYDPNESRSVPRDPFHRSYEKGGLILQNSQIPWNAEAVQIETLLNLPANARNRSDYRLEFPGFEPIVAESLTAQPNGNFHRLNFRIPFCPPRSLVGQMCWGEMTLAPVSLDILTEAECARGVSLALPTIYVQLGNRVVAAQTVVASQLRQLSVAAVLRSSFVQLAALGESSLAVELVNQVGEVAERVPVTLSASQRRTREALIHAIFRRKPSGTGDWQVRWVLGERILDSLRLQTVTRTTFERSLRVSDTRFVLCNGDDVRLEREVQNRTAQRIGPCFVVSSELAGVAGFATLRVQAQVHGTHQPPVMDSSELLITDGRTVFAPGTCDAADFAQILAFELVLGRRVVGTLPVSPFREARFNSEGGFTAPPNFRWNATAQSALDERLNRLLDN</sequence>
<keyword evidence="2" id="KW-1185">Reference proteome</keyword>
<dbReference type="RefSeq" id="WP_162657252.1">
    <property type="nucleotide sequence ID" value="NZ_LR593887.1"/>
</dbReference>
<evidence type="ECO:0000313" key="2">
    <source>
        <dbReference type="Proteomes" id="UP000464378"/>
    </source>
</evidence>
<dbReference type="EMBL" id="LR586016">
    <property type="protein sequence ID" value="VIP02035.1"/>
    <property type="molecule type" value="Genomic_DNA"/>
</dbReference>